<name>A0A109PM77_9VIRU</name>
<organism evidence="1 2">
    <name type="scientific">White spot syndrome virus</name>
    <dbReference type="NCBI Taxonomy" id="342409"/>
    <lineage>
        <taxon>Viruses</taxon>
        <taxon>Viruses incertae sedis</taxon>
        <taxon>Naldaviricetes</taxon>
        <taxon>Nimaviridae</taxon>
        <taxon>Whispovirus</taxon>
    </lineage>
</organism>
<accession>A0A109PM77</accession>
<dbReference type="Proteomes" id="UP000273684">
    <property type="component" value="Genome"/>
</dbReference>
<evidence type="ECO:0000313" key="2">
    <source>
        <dbReference type="Proteomes" id="UP000273684"/>
    </source>
</evidence>
<proteinExistence type="predicted"/>
<protein>
    <submittedName>
        <fullName evidence="1">Replication factor C C-terminal domain</fullName>
    </submittedName>
</protein>
<sequence length="276" mass="31538">MEGVILDKIETIAKRASPSYGSIDVGTAILRRQFMEKIRGKINEDTTMEKIMGTKEEREDTIRSIVANVIKENTVKENVTEKIRAMTDKELNDNREFMHDFGKISTGDGGTFHLFEDTPGFESALKAEYKNVPGATTPKYVSMNSLRIDAINGKIEEVYNPSPIMGIREYGTIRRGRYEENAGSKELVFMTKIEKRPNNVAENLIIRVANQQYNVMRMVFFIDYETKKGVSKEEMFIPYNVQKTKALKGRSTYFSFVRKIPDEPEGSIIIHALGFY</sequence>
<evidence type="ECO:0000313" key="1">
    <source>
        <dbReference type="EMBL" id="ALZ45716.1"/>
    </source>
</evidence>
<reference evidence="1 2" key="1">
    <citation type="journal article" date="2016" name="Genome Announc.">
        <title>Draft Genome Sequence of White Spot Syndrome Virus Isolated from Cultured Litopenaeus vannamei in Mexico.</title>
        <authorList>
            <person name="Rodriguez-Anaya L.Z."/>
            <person name="Gonzalez-Galaviz J.R."/>
            <person name="Casillas-Hernandez R."/>
            <person name="Lares-Villa F."/>
            <person name="Estrada K."/>
            <person name="Ibarra-Gamez J.C."/>
            <person name="Sanchez-Flores A."/>
        </authorList>
    </citation>
    <scope>NUCLEOTIDE SEQUENCE [LARGE SCALE GENOMIC DNA]</scope>
    <source>
        <strain evidence="1 2">MEX2008</strain>
    </source>
</reference>
<dbReference type="EMBL" id="KU216744">
    <property type="protein sequence ID" value="ALZ45716.1"/>
    <property type="molecule type" value="Genomic_DNA"/>
</dbReference>